<proteinExistence type="predicted"/>
<dbReference type="RefSeq" id="WP_339573220.1">
    <property type="nucleotide sequence ID" value="NZ_JBBIAA010000001.1"/>
</dbReference>
<gene>
    <name evidence="3" type="ORF">WDZ17_00780</name>
</gene>
<organism evidence="3 4">
    <name type="scientific">Pseudokineococcus basanitobsidens</name>
    <dbReference type="NCBI Taxonomy" id="1926649"/>
    <lineage>
        <taxon>Bacteria</taxon>
        <taxon>Bacillati</taxon>
        <taxon>Actinomycetota</taxon>
        <taxon>Actinomycetes</taxon>
        <taxon>Kineosporiales</taxon>
        <taxon>Kineosporiaceae</taxon>
        <taxon>Pseudokineococcus</taxon>
    </lineage>
</organism>
<dbReference type="Gene3D" id="3.40.630.20">
    <property type="entry name" value="Peptidase C15, pyroglutamyl peptidase I-like"/>
    <property type="match status" value="1"/>
</dbReference>
<keyword evidence="4" id="KW-1185">Reference proteome</keyword>
<feature type="signal peptide" evidence="2">
    <location>
        <begin position="1"/>
        <end position="26"/>
    </location>
</feature>
<reference evidence="3 4" key="1">
    <citation type="journal article" date="2017" name="Int. J. Syst. Evol. Microbiol.">
        <title>Pseudokineococcus basanitobsidens sp. nov., isolated from volcanic rock.</title>
        <authorList>
            <person name="Lee D.W."/>
            <person name="Park M.Y."/>
            <person name="Kim J.J."/>
            <person name="Kim B.S."/>
        </authorList>
    </citation>
    <scope>NUCLEOTIDE SEQUENCE [LARGE SCALE GENOMIC DNA]</scope>
    <source>
        <strain evidence="3 4">DSM 103726</strain>
    </source>
</reference>
<accession>A0ABU8RFI3</accession>
<evidence type="ECO:0000313" key="4">
    <source>
        <dbReference type="Proteomes" id="UP001387100"/>
    </source>
</evidence>
<evidence type="ECO:0000313" key="3">
    <source>
        <dbReference type="EMBL" id="MEJ5943828.1"/>
    </source>
</evidence>
<sequence length="464" mass="49470">MPFPRWTARRAGSLAAGLATVTAVVAASTLAAPTDGTASAPERPRGADCYAEGAALTVEEQRLGLPLPGADAEPASRRFVEAAGFDRLVDRFQRRLCLTGRLDIADQLVQQYGADLWRAAVDRAQGRADLGTIDRYDDRPLYWARTTMARALREWQPRFAMTSLQRQALVRQLSYASRGIDSVAYPAGEDVTRVLVSGFDTYSLDSSLRNSNPSGASALQLDGRTVETDAGTVVVQAVMLPVNWSDFDQGIVEDAFGPWLVGGTPDGGPGDPAGPAADERADLIMTISQTGRGRMDVEQWAGGFRGGFPDNNRAIQYGPVSAAALWPQPQPSPQWIETTLPYQAMIDAGTGPWPVVLHDGITEWPAGTFPDPGSLRSAADPSPGSRAASAPGGNYLSNESMYRTNRLRLGAGLEDLPGGHLHISSLVYPEDGNVLTSPAFEADRKAVVDQTVALVEAAGRAVQP</sequence>
<dbReference type="InterPro" id="IPR036440">
    <property type="entry name" value="Peptidase_C15-like_sf"/>
</dbReference>
<evidence type="ECO:0008006" key="5">
    <source>
        <dbReference type="Google" id="ProtNLM"/>
    </source>
</evidence>
<feature type="chain" id="PRO_5047299735" description="Pyrrolidone-carboxylate peptidase" evidence="2">
    <location>
        <begin position="27"/>
        <end position="464"/>
    </location>
</feature>
<feature type="region of interest" description="Disordered" evidence="1">
    <location>
        <begin position="367"/>
        <end position="397"/>
    </location>
</feature>
<protein>
    <recommendedName>
        <fullName evidence="5">Pyrrolidone-carboxylate peptidase</fullName>
    </recommendedName>
</protein>
<evidence type="ECO:0000256" key="1">
    <source>
        <dbReference type="SAM" id="MobiDB-lite"/>
    </source>
</evidence>
<keyword evidence="2" id="KW-0732">Signal</keyword>
<dbReference type="EMBL" id="JBBIAA010000001">
    <property type="protein sequence ID" value="MEJ5943828.1"/>
    <property type="molecule type" value="Genomic_DNA"/>
</dbReference>
<dbReference type="SUPFAM" id="SSF53182">
    <property type="entry name" value="Pyrrolidone carboxyl peptidase (pyroglutamate aminopeptidase)"/>
    <property type="match status" value="1"/>
</dbReference>
<name>A0ABU8RFI3_9ACTN</name>
<comment type="caution">
    <text evidence="3">The sequence shown here is derived from an EMBL/GenBank/DDBJ whole genome shotgun (WGS) entry which is preliminary data.</text>
</comment>
<evidence type="ECO:0000256" key="2">
    <source>
        <dbReference type="SAM" id="SignalP"/>
    </source>
</evidence>
<dbReference type="Proteomes" id="UP001387100">
    <property type="component" value="Unassembled WGS sequence"/>
</dbReference>